<feature type="transmembrane region" description="Helical" evidence="1">
    <location>
        <begin position="69"/>
        <end position="92"/>
    </location>
</feature>
<evidence type="ECO:0000259" key="2">
    <source>
        <dbReference type="Pfam" id="PF14317"/>
    </source>
</evidence>
<evidence type="ECO:0000256" key="1">
    <source>
        <dbReference type="SAM" id="Phobius"/>
    </source>
</evidence>
<name>A0ABP8SBD0_9ACTN</name>
<reference evidence="4" key="1">
    <citation type="journal article" date="2019" name="Int. J. Syst. Evol. Microbiol.">
        <title>The Global Catalogue of Microorganisms (GCM) 10K type strain sequencing project: providing services to taxonomists for standard genome sequencing and annotation.</title>
        <authorList>
            <consortium name="The Broad Institute Genomics Platform"/>
            <consortium name="The Broad Institute Genome Sequencing Center for Infectious Disease"/>
            <person name="Wu L."/>
            <person name="Ma J."/>
        </authorList>
    </citation>
    <scope>NUCLEOTIDE SEQUENCE [LARGE SCALE GENOMIC DNA]</scope>
    <source>
        <strain evidence="4">JCM 3175</strain>
    </source>
</reference>
<dbReference type="Pfam" id="PF14317">
    <property type="entry name" value="YcxB"/>
    <property type="match status" value="1"/>
</dbReference>
<evidence type="ECO:0000313" key="3">
    <source>
        <dbReference type="EMBL" id="GAA4565087.1"/>
    </source>
</evidence>
<feature type="transmembrane region" description="Helical" evidence="1">
    <location>
        <begin position="37"/>
        <end position="57"/>
    </location>
</feature>
<keyword evidence="1" id="KW-1133">Transmembrane helix</keyword>
<dbReference type="EMBL" id="BAABGU010000004">
    <property type="protein sequence ID" value="GAA4565087.1"/>
    <property type="molecule type" value="Genomic_DNA"/>
</dbReference>
<sequence>MTPEQVTTGPIELRYTLTADDLLDGVTAQRRGVRRPWMAALVAVAPLVGLAIGFVRAEVWEVSADAAPAIAAVSVVLLLGSVGFGLLLYWLLLRLLPRSVYRWQVRLILRGNPWLSQPIRTTVTDTGIHASNAAGESRSSWSQYPLYAETDQSFVLLASKGIGAMALVLPKRGLGGEDAARLRTLLDTHCHRRS</sequence>
<protein>
    <recommendedName>
        <fullName evidence="2">YcxB-like C-terminal domain-containing protein</fullName>
    </recommendedName>
</protein>
<keyword evidence="4" id="KW-1185">Reference proteome</keyword>
<proteinExistence type="predicted"/>
<dbReference type="InterPro" id="IPR025588">
    <property type="entry name" value="YcxB-like_C"/>
</dbReference>
<keyword evidence="1" id="KW-0812">Transmembrane</keyword>
<comment type="caution">
    <text evidence="3">The sequence shown here is derived from an EMBL/GenBank/DDBJ whole genome shotgun (WGS) entry which is preliminary data.</text>
</comment>
<dbReference type="RefSeq" id="WP_346116953.1">
    <property type="nucleotide sequence ID" value="NZ_BAABGU010000004.1"/>
</dbReference>
<feature type="domain" description="YcxB-like C-terminal" evidence="2">
    <location>
        <begin position="124"/>
        <end position="186"/>
    </location>
</feature>
<dbReference type="Proteomes" id="UP001500307">
    <property type="component" value="Unassembled WGS sequence"/>
</dbReference>
<keyword evidence="1" id="KW-0472">Membrane</keyword>
<accession>A0ABP8SBD0</accession>
<organism evidence="3 4">
    <name type="scientific">Micromonospora coerulea</name>
    <dbReference type="NCBI Taxonomy" id="47856"/>
    <lineage>
        <taxon>Bacteria</taxon>
        <taxon>Bacillati</taxon>
        <taxon>Actinomycetota</taxon>
        <taxon>Actinomycetes</taxon>
        <taxon>Micromonosporales</taxon>
        <taxon>Micromonosporaceae</taxon>
        <taxon>Micromonospora</taxon>
    </lineage>
</organism>
<evidence type="ECO:0000313" key="4">
    <source>
        <dbReference type="Proteomes" id="UP001500307"/>
    </source>
</evidence>
<gene>
    <name evidence="3" type="ORF">GCM10023176_12390</name>
</gene>